<evidence type="ECO:0000259" key="1">
    <source>
        <dbReference type="Pfam" id="PF24606"/>
    </source>
</evidence>
<dbReference type="InterPro" id="IPR011050">
    <property type="entry name" value="Pectin_lyase_fold/virulence"/>
</dbReference>
<keyword evidence="3" id="KW-1185">Reference proteome</keyword>
<dbReference type="Pfam" id="PF24606">
    <property type="entry name" value="CEMIP_beta-hel"/>
    <property type="match status" value="1"/>
</dbReference>
<reference evidence="3" key="1">
    <citation type="submission" date="2016-10" db="EMBL/GenBank/DDBJ databases">
        <authorList>
            <person name="Varghese N."/>
            <person name="Submissions S."/>
        </authorList>
    </citation>
    <scope>NUCLEOTIDE SEQUENCE [LARGE SCALE GENOMIC DNA]</scope>
    <source>
        <strain evidence="3">Nm69</strain>
    </source>
</reference>
<evidence type="ECO:0000313" key="2">
    <source>
        <dbReference type="EMBL" id="SFL27720.1"/>
    </source>
</evidence>
<name>A0A1I4GDY0_9PROT</name>
<accession>A0A1I4GDY0</accession>
<dbReference type="Proteomes" id="UP000199533">
    <property type="component" value="Unassembled WGS sequence"/>
</dbReference>
<feature type="domain" description="CEMIP beta-helix" evidence="1">
    <location>
        <begin position="31"/>
        <end position="125"/>
    </location>
</feature>
<dbReference type="SUPFAM" id="SSF51126">
    <property type="entry name" value="Pectin lyase-like"/>
    <property type="match status" value="1"/>
</dbReference>
<proteinExistence type="predicted"/>
<dbReference type="InterPro" id="IPR055401">
    <property type="entry name" value="CEMIP_beta-hel_dom"/>
</dbReference>
<organism evidence="2 3">
    <name type="scientific">Nitrosomonas aestuarii</name>
    <dbReference type="NCBI Taxonomy" id="52441"/>
    <lineage>
        <taxon>Bacteria</taxon>
        <taxon>Pseudomonadati</taxon>
        <taxon>Pseudomonadota</taxon>
        <taxon>Betaproteobacteria</taxon>
        <taxon>Nitrosomonadales</taxon>
        <taxon>Nitrosomonadaceae</taxon>
        <taxon>Nitrosomonas</taxon>
    </lineage>
</organism>
<gene>
    <name evidence="2" type="ORF">SAMN05216302_10521</name>
</gene>
<dbReference type="STRING" id="52441.SAMN05216302_10521"/>
<sequence length="162" mass="17557">MFTERANVDVRYVAFVDMGRTTAAPLDNTLIEDGAVTHVGINQIGRYPVHMHHLMGPVNEANNGYQFILVGNSVENGAKWGIAVHNSHFGLVDGNVVYDVEGAGIITEEGNERENVFSNNFVVKIGTIIASIYEPTYGGVAGAGRVFRILCQPANCLTRFAC</sequence>
<dbReference type="AlphaFoldDB" id="A0A1I4GDY0"/>
<dbReference type="EMBL" id="FOSP01000052">
    <property type="protein sequence ID" value="SFL27720.1"/>
    <property type="molecule type" value="Genomic_DNA"/>
</dbReference>
<protein>
    <recommendedName>
        <fullName evidence="1">CEMIP beta-helix domain-containing protein</fullName>
    </recommendedName>
</protein>
<evidence type="ECO:0000313" key="3">
    <source>
        <dbReference type="Proteomes" id="UP000199533"/>
    </source>
</evidence>